<sequence length="1699" mass="189491">MAHMKQEDGVLINIKCDYIRKKHRKLLQKDSPGRLPRATYLKLYQKLMLPVVHIERLPDSCLSKNTRIKVGSKVEKENGVFQLNSVAKTGSVYDFDSNDFCEKQKPYSTLGQRSRRSRSKCTNSPYKKRGSNEKYPLIRNKLDSRFAKHKSGHCNRQEKPNHPKRNPYAVIYKFLKGHKHLQSKLLSTYKGTSSRMAPFKIVINATSSGCKMKKIPFTPNKDLSDVSYGCSKAATTTRSLGIPSSKTDDQDKYICRRILTSSKTTLPVDKHGINGKSINMFKSVDESDQSMPKSQNYGKGITYNRKRKYATPASCSKQPKINLCEDQLHLNTKHTEIHVNTSDKEINSSNTDEGEHLNSVETSDADVIIRFKPTNGSCTLSKLVTPESPSLISKFKWQKYSDARWNRVMSSHKEVLRGKSMSEVDYDQTKFENGRKSALEVIRDLFFEAAAPVNGVIETSDTDEDLSAGDKKSSTSMDIEKKISEPSTLDMTENNEERTGESSLHCVEKEDCAKESRNNCDIILDIVDQLIENVLEKVASESYVNLDIPAQTKKLSPCCQRLDVQGGSPGRTKNGLFPFETSNQSSEVHSMSADTTSSSRIRKDAEYYNDSPLSTATECLVTAHDIKARNYSCTESTNGPLEVLFDEIICQDLTERQARNCQSLDLKEMKLLMEQLLEKVCEKNQEVDSIEFDSSCIPDINKGNAQFSESSSSTDSQNNGLDIIAKNDDNNTRTIRGNCQGENCSIFKKDNLLCQEVQLQCSADETAYASTSELEHLEGETRVDPDHQILDEVLSTVLPTDNGVETGQERLPREGNKREYESVGSVLSDKEMENNGNTDQRTEEITKTPGKTDIDNAIEDCSKSTNHELPDLREKDAEDYPFEESTNVQMRTDEIDELHSGMDAIHQYVANWDEHREDINQATKLDICQSVKSGEFPDVQTVCPLLNHTGLEASCTEECGDVVHVEVNDTDCRKNTQNGSNSEPILATSIGSERQTTGELVVSSKNGSVVPNNDLNAGHESSELICQSTEKAEPELTTTENIYDQSSENIRKQEYSKKESSAMINEEAVEFNEEPNVQDTRETSTVDESVVTKVQTITDVDVYNKYGDEDVGIVKESKQEEPFERSSFENRSECALQSLTEEEVEEATSVPVRGDSVQFSVESPCTSLDSKEKVLESRDPEEIISVNMKDSIDNNAIAIISKCRSEIESDFENESSFNEQGRNLNNDANAVSMKETFTDVQKAVHPTIENVVTADLLIQVQGDESTSSDKPPNDARAASDKENGSNVWKDYNLLHRSSNVYSSDSNFTPPTTLPVELNMESNEDICDLKSSQDNLSDVENKLLENDVLLPATSAKSGDSGGDEWENASNDELQIDLSGDTETAKTDTLCQPETAVTGLCVCDKGKQIAKRKRRKFKFTTKKHRSKGNPSLTESSESVKRPTSAESEDKVVLKLTKSPHRKGKTSRKATGKKMSAKDRKTYPRRKKVFSLPTPSDDQSIEDKAESSRRRKRKYEDIVVHSDDRLSVEFSKHNWFLTKYKTTLKATGSYHSDESINDDQLETAEKPKRPRRYKKSGGESKTEENAAAKKKPRKKRVCDRSKKALSFLNIEPLLSGNEGGASLDSTSVSVAEKCNIEVKEPGAEVVSSGIHSNAVDPSVMENDDDAGEIKILEVVSLAGYIQQSVPDSGSPETTVNEDSAPA</sequence>
<feature type="compositionally biased region" description="Basic and acidic residues" evidence="1">
    <location>
        <begin position="1573"/>
        <end position="1584"/>
    </location>
</feature>
<feature type="compositionally biased region" description="Basic and acidic residues" evidence="1">
    <location>
        <begin position="1271"/>
        <end position="1283"/>
    </location>
</feature>
<comment type="caution">
    <text evidence="2">The sequence shown here is derived from an EMBL/GenBank/DDBJ whole genome shotgun (WGS) entry which is preliminary data.</text>
</comment>
<feature type="region of interest" description="Disordered" evidence="1">
    <location>
        <begin position="800"/>
        <end position="824"/>
    </location>
</feature>
<feature type="compositionally biased region" description="Basic residues" evidence="1">
    <location>
        <begin position="1455"/>
        <end position="1469"/>
    </location>
</feature>
<feature type="compositionally biased region" description="Basic and acidic residues" evidence="1">
    <location>
        <begin position="495"/>
        <end position="505"/>
    </location>
</feature>
<feature type="region of interest" description="Disordered" evidence="1">
    <location>
        <begin position="284"/>
        <end position="303"/>
    </location>
</feature>
<feature type="region of interest" description="Disordered" evidence="1">
    <location>
        <begin position="1638"/>
        <end position="1659"/>
    </location>
</feature>
<evidence type="ECO:0000313" key="2">
    <source>
        <dbReference type="EMBL" id="KAK2168800.1"/>
    </source>
</evidence>
<feature type="compositionally biased region" description="Basic and acidic residues" evidence="1">
    <location>
        <begin position="468"/>
        <end position="484"/>
    </location>
</feature>
<feature type="region of interest" description="Disordered" evidence="1">
    <location>
        <begin position="458"/>
        <end position="505"/>
    </location>
</feature>
<feature type="region of interest" description="Disordered" evidence="1">
    <location>
        <begin position="1262"/>
        <end position="1283"/>
    </location>
</feature>
<feature type="compositionally biased region" description="Basic and acidic residues" evidence="1">
    <location>
        <begin position="807"/>
        <end position="821"/>
    </location>
</feature>
<keyword evidence="3" id="KW-1185">Reference proteome</keyword>
<feature type="compositionally biased region" description="Basic residues" evidence="1">
    <location>
        <begin position="1412"/>
        <end position="1425"/>
    </location>
</feature>
<organism evidence="2 3">
    <name type="scientific">Paralvinella palmiformis</name>
    <dbReference type="NCBI Taxonomy" id="53620"/>
    <lineage>
        <taxon>Eukaryota</taxon>
        <taxon>Metazoa</taxon>
        <taxon>Spiralia</taxon>
        <taxon>Lophotrochozoa</taxon>
        <taxon>Annelida</taxon>
        <taxon>Polychaeta</taxon>
        <taxon>Sedentaria</taxon>
        <taxon>Canalipalpata</taxon>
        <taxon>Terebellida</taxon>
        <taxon>Terebelliformia</taxon>
        <taxon>Alvinellidae</taxon>
        <taxon>Paralvinella</taxon>
    </lineage>
</organism>
<dbReference type="Proteomes" id="UP001208570">
    <property type="component" value="Unassembled WGS sequence"/>
</dbReference>
<gene>
    <name evidence="2" type="ORF">LSH36_14g08063</name>
</gene>
<name>A0AAD9KCZ3_9ANNE</name>
<feature type="compositionally biased region" description="Basic and acidic residues" evidence="1">
    <location>
        <begin position="1498"/>
        <end position="1511"/>
    </location>
</feature>
<reference evidence="2" key="1">
    <citation type="journal article" date="2023" name="Mol. Biol. Evol.">
        <title>Third-Generation Sequencing Reveals the Adaptive Role of the Epigenome in Three Deep-Sea Polychaetes.</title>
        <authorList>
            <person name="Perez M."/>
            <person name="Aroh O."/>
            <person name="Sun Y."/>
            <person name="Lan Y."/>
            <person name="Juniper S.K."/>
            <person name="Young C.R."/>
            <person name="Angers B."/>
            <person name="Qian P.Y."/>
        </authorList>
    </citation>
    <scope>NUCLEOTIDE SEQUENCE</scope>
    <source>
        <strain evidence="2">P08H-3</strain>
    </source>
</reference>
<proteinExistence type="predicted"/>
<protein>
    <submittedName>
        <fullName evidence="2">Uncharacterized protein</fullName>
    </submittedName>
</protein>
<feature type="region of interest" description="Disordered" evidence="1">
    <location>
        <begin position="1547"/>
        <end position="1597"/>
    </location>
</feature>
<feature type="region of interest" description="Disordered" evidence="1">
    <location>
        <begin position="1412"/>
        <end position="1511"/>
    </location>
</feature>
<feature type="compositionally biased region" description="Basic residues" evidence="1">
    <location>
        <begin position="1585"/>
        <end position="1594"/>
    </location>
</feature>
<dbReference type="EMBL" id="JAODUP010000014">
    <property type="protein sequence ID" value="KAK2168800.1"/>
    <property type="molecule type" value="Genomic_DNA"/>
</dbReference>
<feature type="region of interest" description="Disordered" evidence="1">
    <location>
        <begin position="1679"/>
        <end position="1699"/>
    </location>
</feature>
<feature type="region of interest" description="Disordered" evidence="1">
    <location>
        <begin position="707"/>
        <end position="727"/>
    </location>
</feature>
<evidence type="ECO:0000313" key="3">
    <source>
        <dbReference type="Proteomes" id="UP001208570"/>
    </source>
</evidence>
<evidence type="ECO:0000256" key="1">
    <source>
        <dbReference type="SAM" id="MobiDB-lite"/>
    </source>
</evidence>
<accession>A0AAD9KCZ3</accession>
<feature type="region of interest" description="Disordered" evidence="1">
    <location>
        <begin position="106"/>
        <end position="132"/>
    </location>
</feature>